<reference evidence="3" key="1">
    <citation type="submission" date="2022-11" db="EMBL/GenBank/DDBJ databases">
        <title>Centuries of genome instability and evolution in soft-shell clam transmissible cancer (bioRxiv).</title>
        <authorList>
            <person name="Hart S.F.M."/>
            <person name="Yonemitsu M.A."/>
            <person name="Giersch R.M."/>
            <person name="Beal B.F."/>
            <person name="Arriagada G."/>
            <person name="Davis B.W."/>
            <person name="Ostrander E.A."/>
            <person name="Goff S.P."/>
            <person name="Metzger M.J."/>
        </authorList>
    </citation>
    <scope>NUCLEOTIDE SEQUENCE</scope>
    <source>
        <strain evidence="3">MELC-2E11</strain>
        <tissue evidence="3">Siphon/mantle</tissue>
    </source>
</reference>
<evidence type="ECO:0000256" key="1">
    <source>
        <dbReference type="SAM" id="Coils"/>
    </source>
</evidence>
<feature type="region of interest" description="Disordered" evidence="2">
    <location>
        <begin position="220"/>
        <end position="286"/>
    </location>
</feature>
<name>A0ABY7F4G4_MYAAR</name>
<evidence type="ECO:0000313" key="3">
    <source>
        <dbReference type="EMBL" id="WAR15694.1"/>
    </source>
</evidence>
<dbReference type="Proteomes" id="UP001164746">
    <property type="component" value="Chromosome 9"/>
</dbReference>
<proteinExistence type="predicted"/>
<evidence type="ECO:0000313" key="4">
    <source>
        <dbReference type="Proteomes" id="UP001164746"/>
    </source>
</evidence>
<keyword evidence="4" id="KW-1185">Reference proteome</keyword>
<feature type="coiled-coil region" evidence="1">
    <location>
        <begin position="89"/>
        <end position="119"/>
    </location>
</feature>
<gene>
    <name evidence="3" type="ORF">MAR_005799</name>
</gene>
<evidence type="ECO:0000256" key="2">
    <source>
        <dbReference type="SAM" id="MobiDB-lite"/>
    </source>
</evidence>
<feature type="compositionally biased region" description="Basic and acidic residues" evidence="2">
    <location>
        <begin position="233"/>
        <end position="248"/>
    </location>
</feature>
<organism evidence="3 4">
    <name type="scientific">Mya arenaria</name>
    <name type="common">Soft-shell clam</name>
    <dbReference type="NCBI Taxonomy" id="6604"/>
    <lineage>
        <taxon>Eukaryota</taxon>
        <taxon>Metazoa</taxon>
        <taxon>Spiralia</taxon>
        <taxon>Lophotrochozoa</taxon>
        <taxon>Mollusca</taxon>
        <taxon>Bivalvia</taxon>
        <taxon>Autobranchia</taxon>
        <taxon>Heteroconchia</taxon>
        <taxon>Euheterodonta</taxon>
        <taxon>Imparidentia</taxon>
        <taxon>Neoheterodontei</taxon>
        <taxon>Myida</taxon>
        <taxon>Myoidea</taxon>
        <taxon>Myidae</taxon>
        <taxon>Mya</taxon>
    </lineage>
</organism>
<keyword evidence="1" id="KW-0175">Coiled coil</keyword>
<sequence length="286" mass="33471">MGITEAHPGNSDNDWAIAEGHPTGRCREIPLIKTALNLELLHVAGPMKTLHMKFHEYLQRKCRGNVHAFEGHYCGSFTAWKRSSEVDELYELEKKRARVERQLAENRNMLKELKLLEMKDVRWMWQEKATTTLMKFLSSIFTSLEREAGKQNDVRAVSFFFWRQKNEQRQAMEMEELADTGHKDGHTETSCGEGRKNRDWTWRWKDNQRLTLETEKLAETVNGNGHTETGCGEGRKNSDWTWRRKDNQRLNMKTSGQVETAHGHRWSSKGLPLRQKDNQRLTLDTE</sequence>
<accession>A0ABY7F4G4</accession>
<dbReference type="EMBL" id="CP111020">
    <property type="protein sequence ID" value="WAR15694.1"/>
    <property type="molecule type" value="Genomic_DNA"/>
</dbReference>
<protein>
    <submittedName>
        <fullName evidence="3">Uncharacterized protein</fullName>
    </submittedName>
</protein>
<feature type="compositionally biased region" description="Polar residues" evidence="2">
    <location>
        <begin position="249"/>
        <end position="258"/>
    </location>
</feature>